<proteinExistence type="predicted"/>
<dbReference type="GO" id="GO:0009252">
    <property type="term" value="P:peptidoglycan biosynthetic process"/>
    <property type="evidence" value="ECO:0007669"/>
    <property type="project" value="UniProtKB-UniRule"/>
</dbReference>
<evidence type="ECO:0000256" key="2">
    <source>
        <dbReference type="ARBA" id="ARBA00004752"/>
    </source>
</evidence>
<keyword evidence="10" id="KW-0573">Peptidoglycan synthesis</keyword>
<dbReference type="InterPro" id="IPR036565">
    <property type="entry name" value="Mur-like_cat_sf"/>
</dbReference>
<comment type="catalytic activity">
    <reaction evidence="13">
        <text>UDP-N-acetyl-alpha-D-muramate + L-alanine + ATP = UDP-N-acetyl-alpha-D-muramoyl-L-alanine + ADP + phosphate + H(+)</text>
        <dbReference type="Rhea" id="RHEA:23372"/>
        <dbReference type="ChEBI" id="CHEBI:15378"/>
        <dbReference type="ChEBI" id="CHEBI:30616"/>
        <dbReference type="ChEBI" id="CHEBI:43474"/>
        <dbReference type="ChEBI" id="CHEBI:57972"/>
        <dbReference type="ChEBI" id="CHEBI:70757"/>
        <dbReference type="ChEBI" id="CHEBI:83898"/>
        <dbReference type="ChEBI" id="CHEBI:456216"/>
        <dbReference type="EC" id="6.3.2.8"/>
    </reaction>
</comment>
<evidence type="ECO:0000313" key="18">
    <source>
        <dbReference type="EMBL" id="AHC16074.1"/>
    </source>
</evidence>
<protein>
    <recommendedName>
        <fullName evidence="3 14">UDP-N-acetylmuramate--L-alanine ligase</fullName>
        <ecNumber evidence="3 14">6.3.2.8</ecNumber>
    </recommendedName>
</protein>
<keyword evidence="5 18" id="KW-0436">Ligase</keyword>
<dbReference type="eggNOG" id="COG0773">
    <property type="taxonomic scope" value="Bacteria"/>
</dbReference>
<dbReference type="KEGG" id="slr:L21SP2_2722"/>
<keyword evidence="8" id="KW-0067">ATP-binding</keyword>
<evidence type="ECO:0000256" key="9">
    <source>
        <dbReference type="ARBA" id="ARBA00022960"/>
    </source>
</evidence>
<dbReference type="GO" id="GO:0008360">
    <property type="term" value="P:regulation of cell shape"/>
    <property type="evidence" value="ECO:0007669"/>
    <property type="project" value="UniProtKB-KW"/>
</dbReference>
<keyword evidence="9" id="KW-0133">Cell shape</keyword>
<feature type="domain" description="Mur ligase C-terminal" evidence="16">
    <location>
        <begin position="345"/>
        <end position="476"/>
    </location>
</feature>
<dbReference type="Pfam" id="PF08245">
    <property type="entry name" value="Mur_ligase_M"/>
    <property type="match status" value="1"/>
</dbReference>
<dbReference type="PANTHER" id="PTHR43445">
    <property type="entry name" value="UDP-N-ACETYLMURAMATE--L-ALANINE LIGASE-RELATED"/>
    <property type="match status" value="1"/>
</dbReference>
<evidence type="ECO:0000256" key="10">
    <source>
        <dbReference type="ARBA" id="ARBA00022984"/>
    </source>
</evidence>
<dbReference type="InterPro" id="IPR013221">
    <property type="entry name" value="Mur_ligase_cen"/>
</dbReference>
<dbReference type="Gene3D" id="3.40.1190.10">
    <property type="entry name" value="Mur-like, catalytic domain"/>
    <property type="match status" value="1"/>
</dbReference>
<evidence type="ECO:0000259" key="16">
    <source>
        <dbReference type="Pfam" id="PF02875"/>
    </source>
</evidence>
<evidence type="ECO:0000256" key="8">
    <source>
        <dbReference type="ARBA" id="ARBA00022840"/>
    </source>
</evidence>
<dbReference type="NCBIfam" id="TIGR01082">
    <property type="entry name" value="murC"/>
    <property type="match status" value="1"/>
</dbReference>
<evidence type="ECO:0000256" key="5">
    <source>
        <dbReference type="ARBA" id="ARBA00022598"/>
    </source>
</evidence>
<dbReference type="EC" id="6.3.2.8" evidence="3 14"/>
<dbReference type="InterPro" id="IPR050061">
    <property type="entry name" value="MurCDEF_pg_biosynth"/>
</dbReference>
<sequence length="494" mass="53776">MIGIKGTGMAALAELLVHEGAEVSGSDVADQFYTDAILKKNSIPVFQGFDANQVPYDAELIIYSSAYDPQTHPELQRVLTLELPMMEYSAALAAYSRSIPFAAVAGVHGKTTTTAMIGTMIRRLELPAKVLVGSGVSNFQGSPTYSGGNDFFVAETCEYRRHFLNFNPQVCLITSIEADHLDYFENEADVRFAFTQLMEKLPPGGTVVYCADDPGAKQTVESYASGNPGLNYIPYGFSSGETELEPLRSYRISNHRVESGSQSFTLERVPGAVQPRNPDSVGRPVSGEPARRDIRLQYPGVHSVLNAAGALALLESIVSLGGESAGSIGFDDLSDALGQFTGTTRRSEVVGQAKGITIIDDYAHHPRAIAGTLQGFRDFYPGRRIVVDFMSHTYSRTFALKDEFAQCFQAADVLVLNDIYASAREENRWGIRGEDLAEAVSRNHSHVHYIPDFSGAAEFAQKHLQSGDIFVTMGAGDNWRVGRMVLNALEARSS</sequence>
<dbReference type="STRING" id="1307761.L21SP2_2722"/>
<dbReference type="Gene3D" id="3.90.190.20">
    <property type="entry name" value="Mur ligase, C-terminal domain"/>
    <property type="match status" value="1"/>
</dbReference>
<evidence type="ECO:0000256" key="1">
    <source>
        <dbReference type="ARBA" id="ARBA00004496"/>
    </source>
</evidence>
<dbReference type="Proteomes" id="UP000018680">
    <property type="component" value="Chromosome"/>
</dbReference>
<dbReference type="GO" id="GO:0005737">
    <property type="term" value="C:cytoplasm"/>
    <property type="evidence" value="ECO:0007669"/>
    <property type="project" value="UniProtKB-SubCell"/>
</dbReference>
<keyword evidence="6" id="KW-0132">Cell division</keyword>
<dbReference type="Pfam" id="PF01225">
    <property type="entry name" value="Mur_ligase"/>
    <property type="match status" value="1"/>
</dbReference>
<evidence type="ECO:0000256" key="6">
    <source>
        <dbReference type="ARBA" id="ARBA00022618"/>
    </source>
</evidence>
<keyword evidence="7" id="KW-0547">Nucleotide-binding</keyword>
<dbReference type="SUPFAM" id="SSF53244">
    <property type="entry name" value="MurD-like peptide ligases, peptide-binding domain"/>
    <property type="match status" value="1"/>
</dbReference>
<evidence type="ECO:0000259" key="15">
    <source>
        <dbReference type="Pfam" id="PF01225"/>
    </source>
</evidence>
<dbReference type="HOGENOM" id="CLU_028104_1_0_12"/>
<dbReference type="PANTHER" id="PTHR43445:SF3">
    <property type="entry name" value="UDP-N-ACETYLMURAMATE--L-ALANINE LIGASE"/>
    <property type="match status" value="1"/>
</dbReference>
<dbReference type="EMBL" id="CP006939">
    <property type="protein sequence ID" value="AHC16074.1"/>
    <property type="molecule type" value="Genomic_DNA"/>
</dbReference>
<feature type="domain" description="Mur ligase central" evidence="17">
    <location>
        <begin position="104"/>
        <end position="313"/>
    </location>
</feature>
<comment type="pathway">
    <text evidence="2">Cell wall biogenesis; peptidoglycan biosynthesis.</text>
</comment>
<evidence type="ECO:0000256" key="3">
    <source>
        <dbReference type="ARBA" id="ARBA00012211"/>
    </source>
</evidence>
<evidence type="ECO:0000256" key="12">
    <source>
        <dbReference type="ARBA" id="ARBA00023316"/>
    </source>
</evidence>
<dbReference type="GO" id="GO:0071555">
    <property type="term" value="P:cell wall organization"/>
    <property type="evidence" value="ECO:0007669"/>
    <property type="project" value="UniProtKB-KW"/>
</dbReference>
<dbReference type="PATRIC" id="fig|1307761.3.peg.2712"/>
<evidence type="ECO:0000259" key="17">
    <source>
        <dbReference type="Pfam" id="PF08245"/>
    </source>
</evidence>
<evidence type="ECO:0000256" key="13">
    <source>
        <dbReference type="ARBA" id="ARBA00047833"/>
    </source>
</evidence>
<reference evidence="18 19" key="1">
    <citation type="journal article" date="2015" name="Stand. Genomic Sci.">
        <title>Complete genome sequence and description of Salinispira pacifica gen. nov., sp. nov., a novel spirochaete isolated form a hypersaline microbial mat.</title>
        <authorList>
            <person name="Ben Hania W."/>
            <person name="Joseph M."/>
            <person name="Schumann P."/>
            <person name="Bunk B."/>
            <person name="Fiebig A."/>
            <person name="Sproer C."/>
            <person name="Klenk H.P."/>
            <person name="Fardeau M.L."/>
            <person name="Spring S."/>
        </authorList>
    </citation>
    <scope>NUCLEOTIDE SEQUENCE [LARGE SCALE GENOMIC DNA]</scope>
    <source>
        <strain evidence="18 19">L21-RPul-D2</strain>
    </source>
</reference>
<dbReference type="GO" id="GO:0051301">
    <property type="term" value="P:cell division"/>
    <property type="evidence" value="ECO:0007669"/>
    <property type="project" value="UniProtKB-KW"/>
</dbReference>
<dbReference type="InterPro" id="IPR004101">
    <property type="entry name" value="Mur_ligase_C"/>
</dbReference>
<dbReference type="Pfam" id="PF02875">
    <property type="entry name" value="Mur_ligase_C"/>
    <property type="match status" value="1"/>
</dbReference>
<gene>
    <name evidence="18" type="ORF">L21SP2_2722</name>
</gene>
<organism evidence="18 19">
    <name type="scientific">Salinispira pacifica</name>
    <dbReference type="NCBI Taxonomy" id="1307761"/>
    <lineage>
        <taxon>Bacteria</taxon>
        <taxon>Pseudomonadati</taxon>
        <taxon>Spirochaetota</taxon>
        <taxon>Spirochaetia</taxon>
        <taxon>Spirochaetales</taxon>
        <taxon>Spirochaetaceae</taxon>
        <taxon>Salinispira</taxon>
    </lineage>
</organism>
<evidence type="ECO:0000256" key="11">
    <source>
        <dbReference type="ARBA" id="ARBA00023306"/>
    </source>
</evidence>
<comment type="subcellular location">
    <subcellularLocation>
        <location evidence="1">Cytoplasm</location>
    </subcellularLocation>
</comment>
<dbReference type="Gene3D" id="3.40.50.720">
    <property type="entry name" value="NAD(P)-binding Rossmann-like Domain"/>
    <property type="match status" value="1"/>
</dbReference>
<name>V5WKK7_9SPIO</name>
<evidence type="ECO:0000313" key="19">
    <source>
        <dbReference type="Proteomes" id="UP000018680"/>
    </source>
</evidence>
<dbReference type="InterPro" id="IPR005758">
    <property type="entry name" value="UDP-N-AcMur_Ala_ligase_MurC"/>
</dbReference>
<dbReference type="InterPro" id="IPR036615">
    <property type="entry name" value="Mur_ligase_C_dom_sf"/>
</dbReference>
<dbReference type="GO" id="GO:0005524">
    <property type="term" value="F:ATP binding"/>
    <property type="evidence" value="ECO:0007669"/>
    <property type="project" value="UniProtKB-KW"/>
</dbReference>
<accession>V5WKK7</accession>
<evidence type="ECO:0000256" key="14">
    <source>
        <dbReference type="NCBIfam" id="TIGR01082"/>
    </source>
</evidence>
<dbReference type="GO" id="GO:0008763">
    <property type="term" value="F:UDP-N-acetylmuramate-L-alanine ligase activity"/>
    <property type="evidence" value="ECO:0007669"/>
    <property type="project" value="UniProtKB-UniRule"/>
</dbReference>
<evidence type="ECO:0000256" key="7">
    <source>
        <dbReference type="ARBA" id="ARBA00022741"/>
    </source>
</evidence>
<dbReference type="UniPathway" id="UPA00219"/>
<dbReference type="SUPFAM" id="SSF51984">
    <property type="entry name" value="MurCD N-terminal domain"/>
    <property type="match status" value="1"/>
</dbReference>
<keyword evidence="12" id="KW-0961">Cell wall biogenesis/degradation</keyword>
<keyword evidence="11" id="KW-0131">Cell cycle</keyword>
<dbReference type="SUPFAM" id="SSF53623">
    <property type="entry name" value="MurD-like peptide ligases, catalytic domain"/>
    <property type="match status" value="1"/>
</dbReference>
<keyword evidence="19" id="KW-1185">Reference proteome</keyword>
<dbReference type="RefSeq" id="WP_024268972.1">
    <property type="nucleotide sequence ID" value="NC_023035.1"/>
</dbReference>
<keyword evidence="4" id="KW-0963">Cytoplasm</keyword>
<dbReference type="AlphaFoldDB" id="V5WKK7"/>
<feature type="domain" description="Mur ligase N-terminal catalytic" evidence="15">
    <location>
        <begin position="1"/>
        <end position="96"/>
    </location>
</feature>
<evidence type="ECO:0000256" key="4">
    <source>
        <dbReference type="ARBA" id="ARBA00022490"/>
    </source>
</evidence>
<dbReference type="InterPro" id="IPR000713">
    <property type="entry name" value="Mur_ligase_N"/>
</dbReference>